<dbReference type="InterPro" id="IPR002401">
    <property type="entry name" value="Cyt_P450_E_grp-I"/>
</dbReference>
<keyword evidence="3 4" id="KW-0479">Metal-binding</keyword>
<evidence type="ECO:0000256" key="2">
    <source>
        <dbReference type="ARBA" id="ARBA00010617"/>
    </source>
</evidence>
<name>A0AAD1H7C9_9MYCO</name>
<keyword evidence="4" id="KW-0560">Oxidoreductase</keyword>
<organism evidence="6 7">
    <name type="scientific">Mycolicibacterium moriokaense</name>
    <dbReference type="NCBI Taxonomy" id="39691"/>
    <lineage>
        <taxon>Bacteria</taxon>
        <taxon>Bacillati</taxon>
        <taxon>Actinomycetota</taxon>
        <taxon>Actinomycetes</taxon>
        <taxon>Mycobacteriales</taxon>
        <taxon>Mycobacteriaceae</taxon>
        <taxon>Mycolicibacterium</taxon>
    </lineage>
</organism>
<dbReference type="AlphaFoldDB" id="A0AAD1H7C9"/>
<evidence type="ECO:0000313" key="6">
    <source>
        <dbReference type="EMBL" id="BBW99590.1"/>
    </source>
</evidence>
<evidence type="ECO:0000256" key="4">
    <source>
        <dbReference type="RuleBase" id="RU000461"/>
    </source>
</evidence>
<comment type="similarity">
    <text evidence="2 4">Belongs to the cytochrome P450 family.</text>
</comment>
<dbReference type="GO" id="GO:0005506">
    <property type="term" value="F:iron ion binding"/>
    <property type="evidence" value="ECO:0007669"/>
    <property type="project" value="InterPro"/>
</dbReference>
<dbReference type="SUPFAM" id="SSF48264">
    <property type="entry name" value="Cytochrome P450"/>
    <property type="match status" value="1"/>
</dbReference>
<dbReference type="PRINTS" id="PR00385">
    <property type="entry name" value="P450"/>
</dbReference>
<dbReference type="GO" id="GO:0004497">
    <property type="term" value="F:monooxygenase activity"/>
    <property type="evidence" value="ECO:0007669"/>
    <property type="project" value="UniProtKB-KW"/>
</dbReference>
<keyword evidence="3 4" id="KW-0408">Iron</keyword>
<evidence type="ECO:0000256" key="1">
    <source>
        <dbReference type="ARBA" id="ARBA00001971"/>
    </source>
</evidence>
<feature type="region of interest" description="Disordered" evidence="5">
    <location>
        <begin position="1"/>
        <end position="27"/>
    </location>
</feature>
<dbReference type="PANTHER" id="PTHR24305">
    <property type="entry name" value="CYTOCHROME P450"/>
    <property type="match status" value="1"/>
</dbReference>
<dbReference type="EMBL" id="AP022560">
    <property type="protein sequence ID" value="BBW99590.1"/>
    <property type="molecule type" value="Genomic_DNA"/>
</dbReference>
<feature type="compositionally biased region" description="Basic and acidic residues" evidence="5">
    <location>
        <begin position="1"/>
        <end position="11"/>
    </location>
</feature>
<proteinExistence type="inferred from homology"/>
<dbReference type="Proteomes" id="UP000466681">
    <property type="component" value="Chromosome"/>
</dbReference>
<reference evidence="6 7" key="1">
    <citation type="journal article" date="2019" name="Emerg. Microbes Infect.">
        <title>Comprehensive subspecies identification of 175 nontuberculous mycobacteria species based on 7547 genomic profiles.</title>
        <authorList>
            <person name="Matsumoto Y."/>
            <person name="Kinjo T."/>
            <person name="Motooka D."/>
            <person name="Nabeya D."/>
            <person name="Jung N."/>
            <person name="Uechi K."/>
            <person name="Horii T."/>
            <person name="Iida T."/>
            <person name="Fujita J."/>
            <person name="Nakamura S."/>
        </authorList>
    </citation>
    <scope>NUCLEOTIDE SEQUENCE [LARGE SCALE GENOMIC DNA]</scope>
    <source>
        <strain evidence="6 7">JCM 6375</strain>
    </source>
</reference>
<dbReference type="InterPro" id="IPR050121">
    <property type="entry name" value="Cytochrome_P450_monoxygenase"/>
</dbReference>
<feature type="binding site" description="axial binding residue" evidence="3">
    <location>
        <position position="411"/>
    </location>
    <ligand>
        <name>heme</name>
        <dbReference type="ChEBI" id="CHEBI:30413"/>
    </ligand>
    <ligandPart>
        <name>Fe</name>
        <dbReference type="ChEBI" id="CHEBI:18248"/>
    </ligandPart>
</feature>
<comment type="cofactor">
    <cofactor evidence="1 3">
        <name>heme</name>
        <dbReference type="ChEBI" id="CHEBI:30413"/>
    </cofactor>
</comment>
<keyword evidence="7" id="KW-1185">Reference proteome</keyword>
<sequence>MAIAEHGERDSASTANHTPRTAGRRAPGPGIARLALLAARARDPFQLLTACVARYGDVYTLPLGVGGTTVVNDPKFVGSWLLDYSRYHKGVMSRALVPALGESIPVADGEPWRRNRKALNPAFSRRNLNGITQILRDSVEDALSRWESIADSGDEVDVYRELSILTMMVVQRSMFSSSVSDEGIPALVDNFRVQTNYMGGLMLMFWAPSWLPVPHAHTGKQAVKAIRHRIEEAIANRRANPTDAPDVLNALLNIGVDDGEPLEHENLVDQLMGLWFGGFDTTASALAWTVAMLAQNPEAMEALRAEADAYTGNYDSFNDLTQMQYARAAFDEAQRIQGSLLLTRQALEEDEVAGYRIPAGSQVGVSAYTINRHPAFWDHPERYDPMRWLDERKDTQHRFQWVQFGGGPRHCIGVGLAYLEAQFVLTKIAQRFNIQPRPGWTPRHQFHLSVGLKGGLPGRILHRRRGGAV</sequence>
<dbReference type="PRINTS" id="PR00463">
    <property type="entry name" value="EP450I"/>
</dbReference>
<protein>
    <submittedName>
        <fullName evidence="6">Cytochrome P450</fullName>
    </submittedName>
</protein>
<evidence type="ECO:0000256" key="5">
    <source>
        <dbReference type="SAM" id="MobiDB-lite"/>
    </source>
</evidence>
<evidence type="ECO:0000313" key="7">
    <source>
        <dbReference type="Proteomes" id="UP000466681"/>
    </source>
</evidence>
<dbReference type="PANTHER" id="PTHR24305:SF166">
    <property type="entry name" value="CYTOCHROME P450 12A4, MITOCHONDRIAL-RELATED"/>
    <property type="match status" value="1"/>
</dbReference>
<dbReference type="GO" id="GO:0020037">
    <property type="term" value="F:heme binding"/>
    <property type="evidence" value="ECO:0007669"/>
    <property type="project" value="InterPro"/>
</dbReference>
<dbReference type="Gene3D" id="1.10.630.10">
    <property type="entry name" value="Cytochrome P450"/>
    <property type="match status" value="1"/>
</dbReference>
<dbReference type="PROSITE" id="PS00086">
    <property type="entry name" value="CYTOCHROME_P450"/>
    <property type="match status" value="1"/>
</dbReference>
<accession>A0AAD1H7C9</accession>
<dbReference type="Pfam" id="PF00067">
    <property type="entry name" value="p450"/>
    <property type="match status" value="1"/>
</dbReference>
<gene>
    <name evidence="6" type="ORF">MMOR_05270</name>
</gene>
<dbReference type="RefSeq" id="WP_163657947.1">
    <property type="nucleotide sequence ID" value="NZ_AP022560.1"/>
</dbReference>
<keyword evidence="3 4" id="KW-0349">Heme</keyword>
<dbReference type="KEGG" id="mmor:MMOR_05270"/>
<dbReference type="InterPro" id="IPR001128">
    <property type="entry name" value="Cyt_P450"/>
</dbReference>
<dbReference type="GO" id="GO:0016705">
    <property type="term" value="F:oxidoreductase activity, acting on paired donors, with incorporation or reduction of molecular oxygen"/>
    <property type="evidence" value="ECO:0007669"/>
    <property type="project" value="InterPro"/>
</dbReference>
<dbReference type="InterPro" id="IPR017972">
    <property type="entry name" value="Cyt_P450_CS"/>
</dbReference>
<evidence type="ECO:0000256" key="3">
    <source>
        <dbReference type="PIRSR" id="PIRSR602401-1"/>
    </source>
</evidence>
<keyword evidence="4" id="KW-0503">Monooxygenase</keyword>
<dbReference type="InterPro" id="IPR036396">
    <property type="entry name" value="Cyt_P450_sf"/>
</dbReference>